<reference evidence="2" key="1">
    <citation type="submission" date="2018-01" db="EMBL/GenBank/DDBJ databases">
        <title>An insight into the sialome of Amazonian anophelines.</title>
        <authorList>
            <person name="Ribeiro J.M."/>
            <person name="Scarpassa V."/>
            <person name="Calvo E."/>
        </authorList>
    </citation>
    <scope>NUCLEOTIDE SEQUENCE</scope>
</reference>
<sequence length="67" mass="7662">MIVRRWLLIRSLIHGWMSFDEKLKLPPPVEASSTRNTHSQRGSSSRSFFIVRPSVRHATHSDGLMGC</sequence>
<accession>A0A2M4D657</accession>
<feature type="region of interest" description="Disordered" evidence="1">
    <location>
        <begin position="27"/>
        <end position="47"/>
    </location>
</feature>
<dbReference type="AlphaFoldDB" id="A0A2M4D657"/>
<name>A0A2M4D657_ANODA</name>
<organism evidence="2">
    <name type="scientific">Anopheles darlingi</name>
    <name type="common">Mosquito</name>
    <dbReference type="NCBI Taxonomy" id="43151"/>
    <lineage>
        <taxon>Eukaryota</taxon>
        <taxon>Metazoa</taxon>
        <taxon>Ecdysozoa</taxon>
        <taxon>Arthropoda</taxon>
        <taxon>Hexapoda</taxon>
        <taxon>Insecta</taxon>
        <taxon>Pterygota</taxon>
        <taxon>Neoptera</taxon>
        <taxon>Endopterygota</taxon>
        <taxon>Diptera</taxon>
        <taxon>Nematocera</taxon>
        <taxon>Culicoidea</taxon>
        <taxon>Culicidae</taxon>
        <taxon>Anophelinae</taxon>
        <taxon>Anopheles</taxon>
    </lineage>
</organism>
<feature type="compositionally biased region" description="Polar residues" evidence="1">
    <location>
        <begin position="31"/>
        <end position="47"/>
    </location>
</feature>
<evidence type="ECO:0000313" key="2">
    <source>
        <dbReference type="EMBL" id="MBW72981.1"/>
    </source>
</evidence>
<protein>
    <submittedName>
        <fullName evidence="2">Putative secreted protein</fullName>
    </submittedName>
</protein>
<evidence type="ECO:0000256" key="1">
    <source>
        <dbReference type="SAM" id="MobiDB-lite"/>
    </source>
</evidence>
<proteinExistence type="predicted"/>
<dbReference type="EMBL" id="GGFL01008803">
    <property type="protein sequence ID" value="MBW72981.1"/>
    <property type="molecule type" value="Transcribed_RNA"/>
</dbReference>